<dbReference type="Proteomes" id="UP000008553">
    <property type="component" value="Unassembled WGS sequence"/>
</dbReference>
<organism evidence="1 2">
    <name type="scientific">Plasmodium yoelii yoelii</name>
    <dbReference type="NCBI Taxonomy" id="73239"/>
    <lineage>
        <taxon>Eukaryota</taxon>
        <taxon>Sar</taxon>
        <taxon>Alveolata</taxon>
        <taxon>Apicomplexa</taxon>
        <taxon>Aconoidasida</taxon>
        <taxon>Haemosporida</taxon>
        <taxon>Plasmodiidae</taxon>
        <taxon>Plasmodium</taxon>
        <taxon>Plasmodium (Vinckeia)</taxon>
    </lineage>
</organism>
<protein>
    <submittedName>
        <fullName evidence="1">Uncharacterized protein</fullName>
    </submittedName>
</protein>
<gene>
    <name evidence="1" type="ORF">PY04332</name>
</gene>
<dbReference type="PaxDb" id="73239-Q7RGL4"/>
<accession>Q7RGL4</accession>
<sequence length="12" mass="1485">MKHKVAKPRIYN</sequence>
<feature type="non-terminal residue" evidence="1">
    <location>
        <position position="12"/>
    </location>
</feature>
<comment type="caution">
    <text evidence="1">The sequence shown here is derived from an EMBL/GenBank/DDBJ whole genome shotgun (WGS) entry which is preliminary data.</text>
</comment>
<name>Q7RGL4_PLAYO</name>
<proteinExistence type="predicted"/>
<keyword evidence="2" id="KW-1185">Reference proteome</keyword>
<reference evidence="1 2" key="1">
    <citation type="journal article" date="2002" name="Nature">
        <title>Genome sequence and comparative analysis of the model rodent malaria parasite Plasmodium yoelii yoelii.</title>
        <authorList>
            <person name="Carlton J.M."/>
            <person name="Angiuoli S.V."/>
            <person name="Suh B.B."/>
            <person name="Kooij T.W."/>
            <person name="Pertea M."/>
            <person name="Silva J.C."/>
            <person name="Ermolaeva M.D."/>
            <person name="Allen J.E."/>
            <person name="Selengut J.D."/>
            <person name="Koo H.L."/>
            <person name="Peterson J.D."/>
            <person name="Pop M."/>
            <person name="Kosack D.S."/>
            <person name="Shumway M.F."/>
            <person name="Bidwell S.L."/>
            <person name="Shallom S.J."/>
            <person name="van Aken S.E."/>
            <person name="Riedmuller S.B."/>
            <person name="Feldblyum T.V."/>
            <person name="Cho J.K."/>
            <person name="Quackenbush J."/>
            <person name="Sedegah M."/>
            <person name="Shoaibi A."/>
            <person name="Cummings L.M."/>
            <person name="Florens L."/>
            <person name="Yates J.R."/>
            <person name="Raine J.D."/>
            <person name="Sinden R.E."/>
            <person name="Harris M.A."/>
            <person name="Cunningham D.A."/>
            <person name="Preiser P.R."/>
            <person name="Bergman L.W."/>
            <person name="Vaidya A.B."/>
            <person name="van Lin L.H."/>
            <person name="Janse C.J."/>
            <person name="Waters A.P."/>
            <person name="Smith H.O."/>
            <person name="White O.R."/>
            <person name="Salzberg S.L."/>
            <person name="Venter J.C."/>
            <person name="Fraser C.M."/>
            <person name="Hoffman S.L."/>
            <person name="Gardner M.J."/>
            <person name="Carucci D.J."/>
        </authorList>
    </citation>
    <scope>NUCLEOTIDE SEQUENCE [LARGE SCALE GENOMIC DNA]</scope>
    <source>
        <strain evidence="1 2">17XNL</strain>
    </source>
</reference>
<dbReference type="EMBL" id="AABL01001307">
    <property type="protein sequence ID" value="EAA16180.1"/>
    <property type="molecule type" value="Genomic_DNA"/>
</dbReference>
<evidence type="ECO:0000313" key="1">
    <source>
        <dbReference type="EMBL" id="EAA16180.1"/>
    </source>
</evidence>
<dbReference type="InParanoid" id="Q7RGL4"/>
<evidence type="ECO:0000313" key="2">
    <source>
        <dbReference type="Proteomes" id="UP000008553"/>
    </source>
</evidence>